<dbReference type="SUPFAM" id="SSF103473">
    <property type="entry name" value="MFS general substrate transporter"/>
    <property type="match status" value="1"/>
</dbReference>
<evidence type="ECO:0000256" key="4">
    <source>
        <dbReference type="ARBA" id="ARBA00022989"/>
    </source>
</evidence>
<comment type="caution">
    <text evidence="8">The sequence shown here is derived from an EMBL/GenBank/DDBJ whole genome shotgun (WGS) entry which is preliminary data.</text>
</comment>
<dbReference type="InterPro" id="IPR010573">
    <property type="entry name" value="MFS_Str1/Tri12-like"/>
</dbReference>
<keyword evidence="5 6" id="KW-0472">Membrane</keyword>
<dbReference type="EMBL" id="JAPDRK010000002">
    <property type="protein sequence ID" value="KAJ9615513.1"/>
    <property type="molecule type" value="Genomic_DNA"/>
</dbReference>
<dbReference type="InterPro" id="IPR036259">
    <property type="entry name" value="MFS_trans_sf"/>
</dbReference>
<accession>A0AA38XLA2</accession>
<proteinExistence type="predicted"/>
<feature type="transmembrane region" description="Helical" evidence="6">
    <location>
        <begin position="85"/>
        <end position="104"/>
    </location>
</feature>
<dbReference type="GO" id="GO:0022857">
    <property type="term" value="F:transmembrane transporter activity"/>
    <property type="evidence" value="ECO:0007669"/>
    <property type="project" value="InterPro"/>
</dbReference>
<dbReference type="InterPro" id="IPR053791">
    <property type="entry name" value="MFS_Tri12-like"/>
</dbReference>
<comment type="subcellular location">
    <subcellularLocation>
        <location evidence="1">Membrane</location>
        <topology evidence="1">Multi-pass membrane protein</topology>
    </subcellularLocation>
</comment>
<dbReference type="PANTHER" id="PTHR23501:SF109">
    <property type="entry name" value="MAJOR FACILITATOR SUPERFAMILY (MFS) PROFILE DOMAIN-CONTAINING PROTEIN-RELATED"/>
    <property type="match status" value="1"/>
</dbReference>
<protein>
    <recommendedName>
        <fullName evidence="7">Major facilitator superfamily (MFS) profile domain-containing protein</fullName>
    </recommendedName>
</protein>
<feature type="transmembrane region" description="Helical" evidence="6">
    <location>
        <begin position="273"/>
        <end position="296"/>
    </location>
</feature>
<feature type="transmembrane region" description="Helical" evidence="6">
    <location>
        <begin position="49"/>
        <end position="73"/>
    </location>
</feature>
<dbReference type="PROSITE" id="PS00216">
    <property type="entry name" value="SUGAR_TRANSPORT_1"/>
    <property type="match status" value="1"/>
</dbReference>
<dbReference type="GO" id="GO:0005886">
    <property type="term" value="C:plasma membrane"/>
    <property type="evidence" value="ECO:0007669"/>
    <property type="project" value="TreeGrafter"/>
</dbReference>
<dbReference type="Gene3D" id="1.20.1250.20">
    <property type="entry name" value="MFS general substrate transporter like domains"/>
    <property type="match status" value="1"/>
</dbReference>
<feature type="transmembrane region" description="Helical" evidence="6">
    <location>
        <begin position="425"/>
        <end position="449"/>
    </location>
</feature>
<feature type="transmembrane region" description="Helical" evidence="6">
    <location>
        <begin position="550"/>
        <end position="570"/>
    </location>
</feature>
<evidence type="ECO:0000313" key="8">
    <source>
        <dbReference type="EMBL" id="KAJ9615513.1"/>
    </source>
</evidence>
<feature type="transmembrane region" description="Helical" evidence="6">
    <location>
        <begin position="400"/>
        <end position="419"/>
    </location>
</feature>
<keyword evidence="4 6" id="KW-1133">Transmembrane helix</keyword>
<dbReference type="PROSITE" id="PS50850">
    <property type="entry name" value="MFS"/>
    <property type="match status" value="1"/>
</dbReference>
<feature type="transmembrane region" description="Helical" evidence="6">
    <location>
        <begin position="173"/>
        <end position="193"/>
    </location>
</feature>
<organism evidence="8 9">
    <name type="scientific">Cladophialophora chaetospira</name>
    <dbReference type="NCBI Taxonomy" id="386627"/>
    <lineage>
        <taxon>Eukaryota</taxon>
        <taxon>Fungi</taxon>
        <taxon>Dikarya</taxon>
        <taxon>Ascomycota</taxon>
        <taxon>Pezizomycotina</taxon>
        <taxon>Eurotiomycetes</taxon>
        <taxon>Chaetothyriomycetidae</taxon>
        <taxon>Chaetothyriales</taxon>
        <taxon>Herpotrichiellaceae</taxon>
        <taxon>Cladophialophora</taxon>
    </lineage>
</organism>
<evidence type="ECO:0000256" key="1">
    <source>
        <dbReference type="ARBA" id="ARBA00004141"/>
    </source>
</evidence>
<evidence type="ECO:0000313" key="9">
    <source>
        <dbReference type="Proteomes" id="UP001172673"/>
    </source>
</evidence>
<dbReference type="InterPro" id="IPR020846">
    <property type="entry name" value="MFS_dom"/>
</dbReference>
<evidence type="ECO:0000256" key="5">
    <source>
        <dbReference type="ARBA" id="ARBA00023136"/>
    </source>
</evidence>
<gene>
    <name evidence="8" type="ORF">H2200_001588</name>
</gene>
<keyword evidence="9" id="KW-1185">Reference proteome</keyword>
<dbReference type="InterPro" id="IPR005829">
    <property type="entry name" value="Sugar_transporter_CS"/>
</dbReference>
<evidence type="ECO:0000256" key="6">
    <source>
        <dbReference type="SAM" id="Phobius"/>
    </source>
</evidence>
<feature type="transmembrane region" description="Helical" evidence="6">
    <location>
        <begin position="245"/>
        <end position="267"/>
    </location>
</feature>
<dbReference type="CDD" id="cd06179">
    <property type="entry name" value="MFS_TRI12_like"/>
    <property type="match status" value="1"/>
</dbReference>
<evidence type="ECO:0000259" key="7">
    <source>
        <dbReference type="PROSITE" id="PS50850"/>
    </source>
</evidence>
<reference evidence="8" key="1">
    <citation type="submission" date="2022-10" db="EMBL/GenBank/DDBJ databases">
        <title>Culturing micro-colonial fungi from biological soil crusts in the Mojave desert and describing Neophaeococcomyces mojavensis, and introducing the new genera and species Taxawa tesnikishii.</title>
        <authorList>
            <person name="Kurbessoian T."/>
            <person name="Stajich J.E."/>
        </authorList>
    </citation>
    <scope>NUCLEOTIDE SEQUENCE</scope>
    <source>
        <strain evidence="8">TK_41</strain>
    </source>
</reference>
<dbReference type="Proteomes" id="UP001172673">
    <property type="component" value="Unassembled WGS sequence"/>
</dbReference>
<name>A0AA38XLA2_9EURO</name>
<dbReference type="PANTHER" id="PTHR23501">
    <property type="entry name" value="MAJOR FACILITATOR SUPERFAMILY"/>
    <property type="match status" value="1"/>
</dbReference>
<dbReference type="AlphaFoldDB" id="A0AA38XLA2"/>
<evidence type="ECO:0000256" key="2">
    <source>
        <dbReference type="ARBA" id="ARBA00022448"/>
    </source>
</evidence>
<feature type="transmembrane region" description="Helical" evidence="6">
    <location>
        <begin position="116"/>
        <end position="134"/>
    </location>
</feature>
<keyword evidence="2" id="KW-0813">Transport</keyword>
<sequence>MAESIPNKDVKPEVFSAHEEKISTNPLGPGGLDTDIQAYETRKIDIRTILGLLALAVTYECCLFSFLLPRVVLLTINEDLGPSNNIAWVATSWALASAVVMTVAGRCSDIFGRRNFFLVGNLLGIIGCAIACRATNVSVLILGSSILGLAGGLQQLAFAAANEIVPKKNRGQTLALISLASLPGSAFGAPIAYRIITVASWRWTYYVSLIIEVLAFLLILVFYWPPNFLGLHPDGKTRRQQFLELDFVGLLLFGGGLTTFLVGIGFGGNPYPWTSAVVLAPTIIGGLSVFVAFPLWEAYCPDTITKFCPPRLMHDVRAVVVPLAVSFVSGMALISTGILWPQQVQRLFTTVPRTIGWYGLATNGCATGTYTPYFWALPLTSQVGFVLFGQLFATVRRTRWQYIFVVVMMTVFLGLNATATQHTPARAIVFIGLASAMIGATNCIGVLIVQLGARDEDIGLATGLVNSTRGIGGAVGVAIYSSLLANRVANTWARDIGKALLAAGLPVSSLTQFLTGLPLGDIAHVPGVTPSIIEAGLEAQKSVYVDAFQLIYCVTVAFGGLAIIGALFVANVDDKLTK</sequence>
<evidence type="ECO:0000256" key="3">
    <source>
        <dbReference type="ARBA" id="ARBA00022692"/>
    </source>
</evidence>
<keyword evidence="3 6" id="KW-0812">Transmembrane</keyword>
<dbReference type="Pfam" id="PF06609">
    <property type="entry name" value="TRI12"/>
    <property type="match status" value="1"/>
</dbReference>
<feature type="domain" description="Major facilitator superfamily (MFS) profile" evidence="7">
    <location>
        <begin position="46"/>
        <end position="577"/>
    </location>
</feature>
<feature type="transmembrane region" description="Helical" evidence="6">
    <location>
        <begin position="205"/>
        <end position="224"/>
    </location>
</feature>
<feature type="transmembrane region" description="Helical" evidence="6">
    <location>
        <begin position="316"/>
        <end position="340"/>
    </location>
</feature>